<protein>
    <submittedName>
        <fullName evidence="1">Uncharacterized protein</fullName>
    </submittedName>
</protein>
<organism evidence="1 2">
    <name type="scientific">Clostridium formicaceticum</name>
    <dbReference type="NCBI Taxonomy" id="1497"/>
    <lineage>
        <taxon>Bacteria</taxon>
        <taxon>Bacillati</taxon>
        <taxon>Bacillota</taxon>
        <taxon>Clostridia</taxon>
        <taxon>Eubacteriales</taxon>
        <taxon>Clostridiaceae</taxon>
        <taxon>Clostridium</taxon>
    </lineage>
</organism>
<evidence type="ECO:0000313" key="2">
    <source>
        <dbReference type="Proteomes" id="UP000192478"/>
    </source>
</evidence>
<gene>
    <name evidence="1" type="ORF">CLFO_17040</name>
</gene>
<evidence type="ECO:0000313" key="1">
    <source>
        <dbReference type="EMBL" id="ARE87305.1"/>
    </source>
</evidence>
<dbReference type="EMBL" id="CP020559">
    <property type="protein sequence ID" value="ARE87305.1"/>
    <property type="molecule type" value="Genomic_DNA"/>
</dbReference>
<proteinExistence type="predicted"/>
<name>A0AAC9RN48_9CLOT</name>
<dbReference type="AlphaFoldDB" id="A0AAC9RN48"/>
<dbReference type="Proteomes" id="UP000192478">
    <property type="component" value="Chromosome"/>
</dbReference>
<accession>A0AAC9RN48</accession>
<sequence>MHSFSFFISYIYLYFLKKSIDFTMCKLPLAIAETCKRYTKNIKLGKKGIDK</sequence>
<reference evidence="1 2" key="1">
    <citation type="submission" date="2017-03" db="EMBL/GenBank/DDBJ databases">
        <title>Complete sequence of Clostridium formicaceticum DSM 92.</title>
        <authorList>
            <person name="Poehlein A."/>
            <person name="Karl M."/>
            <person name="Bengelsdorf F.R."/>
            <person name="Duerre P."/>
            <person name="Daniel R."/>
        </authorList>
    </citation>
    <scope>NUCLEOTIDE SEQUENCE [LARGE SCALE GENOMIC DNA]</scope>
    <source>
        <strain evidence="1 2">DSM 92</strain>
    </source>
</reference>